<sequence length="140" mass="15239">MVLFAVPAGRWKPDTPSGPDPFQGGLMADHAQDRRAGDERRIRLLSVDGPRAELALSEEVTGAVAAQIEEVLLDPALRDVSEWVFDLSRVRQLDAICAYALVRPVTAAAPPAAVHIRGASRQARRALHRTGAEHLLTFED</sequence>
<evidence type="ECO:0000313" key="2">
    <source>
        <dbReference type="EMBL" id="GAA2934789.1"/>
    </source>
</evidence>
<dbReference type="Proteomes" id="UP001500403">
    <property type="component" value="Unassembled WGS sequence"/>
</dbReference>
<comment type="caution">
    <text evidence="2">The sequence shown here is derived from an EMBL/GenBank/DDBJ whole genome shotgun (WGS) entry which is preliminary data.</text>
</comment>
<dbReference type="Pfam" id="PF13466">
    <property type="entry name" value="STAS_2"/>
    <property type="match status" value="1"/>
</dbReference>
<dbReference type="Gene3D" id="3.30.750.24">
    <property type="entry name" value="STAS domain"/>
    <property type="match status" value="1"/>
</dbReference>
<name>A0ABN3X1M1_9ACTN</name>
<organism evidence="2 3">
    <name type="scientific">Streptomyces enissocaesilis</name>
    <dbReference type="NCBI Taxonomy" id="332589"/>
    <lineage>
        <taxon>Bacteria</taxon>
        <taxon>Bacillati</taxon>
        <taxon>Actinomycetota</taxon>
        <taxon>Actinomycetes</taxon>
        <taxon>Kitasatosporales</taxon>
        <taxon>Streptomycetaceae</taxon>
        <taxon>Streptomyces</taxon>
        <taxon>Streptomyces rochei group</taxon>
    </lineage>
</organism>
<dbReference type="InterPro" id="IPR058548">
    <property type="entry name" value="MlaB-like_STAS"/>
</dbReference>
<accession>A0ABN3X1M1</accession>
<evidence type="ECO:0000259" key="1">
    <source>
        <dbReference type="Pfam" id="PF13466"/>
    </source>
</evidence>
<dbReference type="InterPro" id="IPR036513">
    <property type="entry name" value="STAS_dom_sf"/>
</dbReference>
<keyword evidence="3" id="KW-1185">Reference proteome</keyword>
<dbReference type="SUPFAM" id="SSF52091">
    <property type="entry name" value="SpoIIaa-like"/>
    <property type="match status" value="1"/>
</dbReference>
<reference evidence="2 3" key="1">
    <citation type="journal article" date="2019" name="Int. J. Syst. Evol. Microbiol.">
        <title>The Global Catalogue of Microorganisms (GCM) 10K type strain sequencing project: providing services to taxonomists for standard genome sequencing and annotation.</title>
        <authorList>
            <consortium name="The Broad Institute Genomics Platform"/>
            <consortium name="The Broad Institute Genome Sequencing Center for Infectious Disease"/>
            <person name="Wu L."/>
            <person name="Ma J."/>
        </authorList>
    </citation>
    <scope>NUCLEOTIDE SEQUENCE [LARGE SCALE GENOMIC DNA]</scope>
    <source>
        <strain evidence="2 3">JCM 9088</strain>
    </source>
</reference>
<evidence type="ECO:0000313" key="3">
    <source>
        <dbReference type="Proteomes" id="UP001500403"/>
    </source>
</evidence>
<proteinExistence type="predicted"/>
<feature type="domain" description="MlaB-like STAS" evidence="1">
    <location>
        <begin position="54"/>
        <end position="132"/>
    </location>
</feature>
<protein>
    <recommendedName>
        <fullName evidence="1">MlaB-like STAS domain-containing protein</fullName>
    </recommendedName>
</protein>
<dbReference type="EMBL" id="BAAAUD010000020">
    <property type="protein sequence ID" value="GAA2934789.1"/>
    <property type="molecule type" value="Genomic_DNA"/>
</dbReference>
<gene>
    <name evidence="2" type="ORF">GCM10010446_19610</name>
</gene>